<gene>
    <name evidence="3" type="ORF">FC64_GL001216</name>
</gene>
<proteinExistence type="inferred from homology"/>
<dbReference type="PIRSF" id="PIRSF000883">
    <property type="entry name" value="Pesterase_MJ0912"/>
    <property type="match status" value="1"/>
</dbReference>
<dbReference type="GO" id="GO:0016791">
    <property type="term" value="F:phosphatase activity"/>
    <property type="evidence" value="ECO:0007669"/>
    <property type="project" value="TreeGrafter"/>
</dbReference>
<evidence type="ECO:0000256" key="1">
    <source>
        <dbReference type="ARBA" id="ARBA00008950"/>
    </source>
</evidence>
<comment type="similarity">
    <text evidence="1">Belongs to the metallophosphoesterase superfamily. YfcE family.</text>
</comment>
<dbReference type="EMBL" id="AYYZ01000029">
    <property type="protein sequence ID" value="KRM52022.1"/>
    <property type="molecule type" value="Genomic_DNA"/>
</dbReference>
<organism evidence="3 4">
    <name type="scientific">Ligilactobacillus araffinosus DSM 20653</name>
    <dbReference type="NCBI Taxonomy" id="1423820"/>
    <lineage>
        <taxon>Bacteria</taxon>
        <taxon>Bacillati</taxon>
        <taxon>Bacillota</taxon>
        <taxon>Bacilli</taxon>
        <taxon>Lactobacillales</taxon>
        <taxon>Lactobacillaceae</taxon>
        <taxon>Ligilactobacillus</taxon>
    </lineage>
</organism>
<protein>
    <recommendedName>
        <fullName evidence="2">Calcineurin-like phosphoesterase domain-containing protein</fullName>
    </recommendedName>
</protein>
<name>A0A0R1ZK04_9LACO</name>
<sequence>MRHKIAIFSDVHGNYTALKAVYEDMQEQGVTESWFLGDLFAPGSGAQDLWDLMQKINPDVYIRGNWDDLMIRGAAGKIALEKPSKVYMERLAMDVAAKVDLQVLATMKRWPMRVVKQINNVRIAITHDLPEINFGQQLYPTLPTENFNKLFVEDDLDLAVYAHVHHPIMRYSSEEQIILNPGSVGQPFNRHVKFQQDLRAQYLIVTIDDDGVSGIDFRKVAYSHPDELMRAANANIPYIELYQMQMETGEVHTHDYPLLARLNDKYGYLREAKEYEAQHAIHEKADF</sequence>
<dbReference type="SUPFAM" id="SSF56300">
    <property type="entry name" value="Metallo-dependent phosphatases"/>
    <property type="match status" value="1"/>
</dbReference>
<feature type="domain" description="Calcineurin-like phosphoesterase" evidence="2">
    <location>
        <begin position="4"/>
        <end position="208"/>
    </location>
</feature>
<accession>A0A0R1ZK04</accession>
<dbReference type="PATRIC" id="fig|1423820.4.peg.1242"/>
<dbReference type="AlphaFoldDB" id="A0A0R1ZK04"/>
<dbReference type="InterPro" id="IPR024654">
    <property type="entry name" value="Calcineurin-like_PHP_lpxH"/>
</dbReference>
<comment type="caution">
    <text evidence="3">The sequence shown here is derived from an EMBL/GenBank/DDBJ whole genome shotgun (WGS) entry which is preliminary data.</text>
</comment>
<dbReference type="RefSeq" id="WP_057907038.1">
    <property type="nucleotide sequence ID" value="NZ_AYYZ01000029.1"/>
</dbReference>
<evidence type="ECO:0000313" key="3">
    <source>
        <dbReference type="EMBL" id="KRM52022.1"/>
    </source>
</evidence>
<dbReference type="GO" id="GO:0005737">
    <property type="term" value="C:cytoplasm"/>
    <property type="evidence" value="ECO:0007669"/>
    <property type="project" value="TreeGrafter"/>
</dbReference>
<dbReference type="InterPro" id="IPR050126">
    <property type="entry name" value="Ap4A_hydrolase"/>
</dbReference>
<dbReference type="Pfam" id="PF12850">
    <property type="entry name" value="Metallophos_2"/>
    <property type="match status" value="1"/>
</dbReference>
<dbReference type="PANTHER" id="PTHR42850:SF2">
    <property type="entry name" value="BLL5683 PROTEIN"/>
    <property type="match status" value="1"/>
</dbReference>
<dbReference type="InterPro" id="IPR011152">
    <property type="entry name" value="Pesterase_MJ0912"/>
</dbReference>
<keyword evidence="4" id="KW-1185">Reference proteome</keyword>
<dbReference type="Proteomes" id="UP000051291">
    <property type="component" value="Unassembled WGS sequence"/>
</dbReference>
<dbReference type="InterPro" id="IPR029052">
    <property type="entry name" value="Metallo-depent_PP-like"/>
</dbReference>
<dbReference type="STRING" id="1423820.FC64_GL001216"/>
<evidence type="ECO:0000313" key="4">
    <source>
        <dbReference type="Proteomes" id="UP000051291"/>
    </source>
</evidence>
<reference evidence="3 4" key="1">
    <citation type="journal article" date="2015" name="Genome Announc.">
        <title>Expanding the biotechnology potential of lactobacilli through comparative genomics of 213 strains and associated genera.</title>
        <authorList>
            <person name="Sun Z."/>
            <person name="Harris H.M."/>
            <person name="McCann A."/>
            <person name="Guo C."/>
            <person name="Argimon S."/>
            <person name="Zhang W."/>
            <person name="Yang X."/>
            <person name="Jeffery I.B."/>
            <person name="Cooney J.C."/>
            <person name="Kagawa T.F."/>
            <person name="Liu W."/>
            <person name="Song Y."/>
            <person name="Salvetti E."/>
            <person name="Wrobel A."/>
            <person name="Rasinkangas P."/>
            <person name="Parkhill J."/>
            <person name="Rea M.C."/>
            <person name="O'Sullivan O."/>
            <person name="Ritari J."/>
            <person name="Douillard F.P."/>
            <person name="Paul Ross R."/>
            <person name="Yang R."/>
            <person name="Briner A.E."/>
            <person name="Felis G.E."/>
            <person name="de Vos W.M."/>
            <person name="Barrangou R."/>
            <person name="Klaenhammer T.R."/>
            <person name="Caufield P.W."/>
            <person name="Cui Y."/>
            <person name="Zhang H."/>
            <person name="O'Toole P.W."/>
        </authorList>
    </citation>
    <scope>NUCLEOTIDE SEQUENCE [LARGE SCALE GENOMIC DNA]</scope>
    <source>
        <strain evidence="3 4">DSM 20653</strain>
    </source>
</reference>
<evidence type="ECO:0000259" key="2">
    <source>
        <dbReference type="Pfam" id="PF12850"/>
    </source>
</evidence>
<dbReference type="PANTHER" id="PTHR42850">
    <property type="entry name" value="METALLOPHOSPHOESTERASE"/>
    <property type="match status" value="1"/>
</dbReference>
<dbReference type="Gene3D" id="3.60.21.10">
    <property type="match status" value="1"/>
</dbReference>